<organism evidence="1 2">
    <name type="scientific">Sphaerobolus stellatus (strain SS14)</name>
    <dbReference type="NCBI Taxonomy" id="990650"/>
    <lineage>
        <taxon>Eukaryota</taxon>
        <taxon>Fungi</taxon>
        <taxon>Dikarya</taxon>
        <taxon>Basidiomycota</taxon>
        <taxon>Agaricomycotina</taxon>
        <taxon>Agaricomycetes</taxon>
        <taxon>Phallomycetidae</taxon>
        <taxon>Geastrales</taxon>
        <taxon>Sphaerobolaceae</taxon>
        <taxon>Sphaerobolus</taxon>
    </lineage>
</organism>
<dbReference type="Pfam" id="PF18759">
    <property type="entry name" value="Plavaka"/>
    <property type="match status" value="1"/>
</dbReference>
<dbReference type="HOGENOM" id="CLU_006344_8_0_1"/>
<evidence type="ECO:0000313" key="2">
    <source>
        <dbReference type="Proteomes" id="UP000054279"/>
    </source>
</evidence>
<gene>
    <name evidence="1" type="ORF">M422DRAFT_164529</name>
</gene>
<name>A0A0C9UVD4_SPHS4</name>
<dbReference type="AlphaFoldDB" id="A0A0C9UVD4"/>
<accession>A0A0C9UVD4</accession>
<evidence type="ECO:0000313" key="1">
    <source>
        <dbReference type="EMBL" id="KIJ47005.1"/>
    </source>
</evidence>
<reference evidence="1 2" key="1">
    <citation type="submission" date="2014-06" db="EMBL/GenBank/DDBJ databases">
        <title>Evolutionary Origins and Diversification of the Mycorrhizal Mutualists.</title>
        <authorList>
            <consortium name="DOE Joint Genome Institute"/>
            <consortium name="Mycorrhizal Genomics Consortium"/>
            <person name="Kohler A."/>
            <person name="Kuo A."/>
            <person name="Nagy L.G."/>
            <person name="Floudas D."/>
            <person name="Copeland A."/>
            <person name="Barry K.W."/>
            <person name="Cichocki N."/>
            <person name="Veneault-Fourrey C."/>
            <person name="LaButti K."/>
            <person name="Lindquist E.A."/>
            <person name="Lipzen A."/>
            <person name="Lundell T."/>
            <person name="Morin E."/>
            <person name="Murat C."/>
            <person name="Riley R."/>
            <person name="Ohm R."/>
            <person name="Sun H."/>
            <person name="Tunlid A."/>
            <person name="Henrissat B."/>
            <person name="Grigoriev I.V."/>
            <person name="Hibbett D.S."/>
            <person name="Martin F."/>
        </authorList>
    </citation>
    <scope>NUCLEOTIDE SEQUENCE [LARGE SCALE GENOMIC DNA]</scope>
    <source>
        <strain evidence="1 2">SS14</strain>
    </source>
</reference>
<dbReference type="Proteomes" id="UP000054279">
    <property type="component" value="Unassembled WGS sequence"/>
</dbReference>
<dbReference type="InterPro" id="IPR041078">
    <property type="entry name" value="Plavaka"/>
</dbReference>
<dbReference type="EMBL" id="KN837104">
    <property type="protein sequence ID" value="KIJ47005.1"/>
    <property type="molecule type" value="Genomic_DNA"/>
</dbReference>
<sequence length="319" mass="36212">MWTAEWWWEMQERLPEGATIAPLIVFSDKTVLTQFIGDKQAWPVYLTIGNISKDIQNKPSKHAVVLLGYLPVTKLECLSEKARQGVTYRLFHTCISKMFKPLIKAGKNGVLMTCADGCIRRVFPILAAYVADYPEQCLIACVKENSCPICQVPPDQHGEAIQYPIRDIDTTLAALKSVNKEAVSPEYKTLGLRPVPQPFWENLPHVNIFSCFTPDLLHQLHKGVFKDHLVKWCMELAGKQEVDQHFQKMPSHPSLRHFKKGISSISQWTGREHKEMQKVFASLICGAAHSKVTTVARAVIDFIYYASFPSQSSETLWRI</sequence>
<protein>
    <submittedName>
        <fullName evidence="1">Uncharacterized protein</fullName>
    </submittedName>
</protein>
<dbReference type="OrthoDB" id="2418900at2759"/>
<proteinExistence type="predicted"/>
<keyword evidence="2" id="KW-1185">Reference proteome</keyword>